<name>A0A1W1WF25_SULTA</name>
<gene>
    <name evidence="2" type="ORF">SAMN00768000_1879</name>
</gene>
<dbReference type="EMBL" id="FWWY01000001">
    <property type="protein sequence ID" value="SMC04845.1"/>
    <property type="molecule type" value="Genomic_DNA"/>
</dbReference>
<reference evidence="3" key="1">
    <citation type="submission" date="2017-04" db="EMBL/GenBank/DDBJ databases">
        <authorList>
            <person name="Varghese N."/>
            <person name="Submissions S."/>
        </authorList>
    </citation>
    <scope>NUCLEOTIDE SEQUENCE [LARGE SCALE GENOMIC DNA]</scope>
    <source>
        <strain evidence="3">DSM 9293</strain>
    </source>
</reference>
<dbReference type="OrthoDB" id="9788304at2"/>
<evidence type="ECO:0000313" key="2">
    <source>
        <dbReference type="EMBL" id="SMC04845.1"/>
    </source>
</evidence>
<dbReference type="RefSeq" id="WP_084661374.1">
    <property type="nucleotide sequence ID" value="NZ_FWWY01000001.1"/>
</dbReference>
<evidence type="ECO:0000313" key="3">
    <source>
        <dbReference type="Proteomes" id="UP000192660"/>
    </source>
</evidence>
<protein>
    <submittedName>
        <fullName evidence="2">Zinc-ribbon domain-containing protein</fullName>
    </submittedName>
</protein>
<organism evidence="2 3">
    <name type="scientific">Sulfobacillus thermosulfidooxidans (strain DSM 9293 / VKM B-1269 / AT-1)</name>
    <dbReference type="NCBI Taxonomy" id="929705"/>
    <lineage>
        <taxon>Bacteria</taxon>
        <taxon>Bacillati</taxon>
        <taxon>Bacillota</taxon>
        <taxon>Clostridia</taxon>
        <taxon>Eubacteriales</taxon>
        <taxon>Clostridiales Family XVII. Incertae Sedis</taxon>
        <taxon>Sulfobacillus</taxon>
    </lineage>
</organism>
<feature type="domain" description="Putative zinc-ribbon" evidence="1">
    <location>
        <begin position="101"/>
        <end position="125"/>
    </location>
</feature>
<dbReference type="Pfam" id="PF13248">
    <property type="entry name" value="Zn_ribbon_3"/>
    <property type="match status" value="1"/>
</dbReference>
<accession>A0A1W1WF25</accession>
<dbReference type="Proteomes" id="UP000192660">
    <property type="component" value="Unassembled WGS sequence"/>
</dbReference>
<keyword evidence="3" id="KW-1185">Reference proteome</keyword>
<proteinExistence type="predicted"/>
<sequence>MVPDWKALKDKALSAVNNAAQEIDYQLTLTKLRAQVKSDQNRLAEAYQDLGIACYELLMQTGSVNRQTDKVASMFTTIAQCEETLKQSQKSLEDALSIENKNTCSACGAVVSQTARFCANCGNPLA</sequence>
<dbReference type="InterPro" id="IPR059113">
    <property type="entry name" value="Znf_ribbon"/>
</dbReference>
<dbReference type="AlphaFoldDB" id="A0A1W1WF25"/>
<evidence type="ECO:0000259" key="1">
    <source>
        <dbReference type="Pfam" id="PF13248"/>
    </source>
</evidence>